<dbReference type="EMBL" id="JANPWB010000001">
    <property type="protein sequence ID" value="KAJ1216957.1"/>
    <property type="molecule type" value="Genomic_DNA"/>
</dbReference>
<sequence length="83" mass="8820">MVQGSGGSNRGTGTPYRGGSVGQHVARAPYTRGRLAAAMAVAAQRRARGGSLPLLLVANLRPDIQLFYEDSVSFMRIPCRFVG</sequence>
<dbReference type="AlphaFoldDB" id="A0AAV7WVF1"/>
<feature type="compositionally biased region" description="Gly residues" evidence="1">
    <location>
        <begin position="1"/>
        <end position="10"/>
    </location>
</feature>
<comment type="caution">
    <text evidence="2">The sequence shown here is derived from an EMBL/GenBank/DDBJ whole genome shotgun (WGS) entry which is preliminary data.</text>
</comment>
<evidence type="ECO:0000313" key="3">
    <source>
        <dbReference type="Proteomes" id="UP001066276"/>
    </source>
</evidence>
<accession>A0AAV7WVF1</accession>
<organism evidence="2 3">
    <name type="scientific">Pleurodeles waltl</name>
    <name type="common">Iberian ribbed newt</name>
    <dbReference type="NCBI Taxonomy" id="8319"/>
    <lineage>
        <taxon>Eukaryota</taxon>
        <taxon>Metazoa</taxon>
        <taxon>Chordata</taxon>
        <taxon>Craniata</taxon>
        <taxon>Vertebrata</taxon>
        <taxon>Euteleostomi</taxon>
        <taxon>Amphibia</taxon>
        <taxon>Batrachia</taxon>
        <taxon>Caudata</taxon>
        <taxon>Salamandroidea</taxon>
        <taxon>Salamandridae</taxon>
        <taxon>Pleurodelinae</taxon>
        <taxon>Pleurodeles</taxon>
    </lineage>
</organism>
<reference evidence="2" key="1">
    <citation type="journal article" date="2022" name="bioRxiv">
        <title>Sequencing and chromosome-scale assembly of the giantPleurodeles waltlgenome.</title>
        <authorList>
            <person name="Brown T."/>
            <person name="Elewa A."/>
            <person name="Iarovenko S."/>
            <person name="Subramanian E."/>
            <person name="Araus A.J."/>
            <person name="Petzold A."/>
            <person name="Susuki M."/>
            <person name="Suzuki K.-i.T."/>
            <person name="Hayashi T."/>
            <person name="Toyoda A."/>
            <person name="Oliveira C."/>
            <person name="Osipova E."/>
            <person name="Leigh N.D."/>
            <person name="Simon A."/>
            <person name="Yun M.H."/>
        </authorList>
    </citation>
    <scope>NUCLEOTIDE SEQUENCE</scope>
    <source>
        <strain evidence="2">20211129_DDA</strain>
        <tissue evidence="2">Liver</tissue>
    </source>
</reference>
<dbReference type="Proteomes" id="UP001066276">
    <property type="component" value="Chromosome 1_1"/>
</dbReference>
<proteinExistence type="predicted"/>
<evidence type="ECO:0000313" key="2">
    <source>
        <dbReference type="EMBL" id="KAJ1216957.1"/>
    </source>
</evidence>
<feature type="region of interest" description="Disordered" evidence="1">
    <location>
        <begin position="1"/>
        <end position="23"/>
    </location>
</feature>
<keyword evidence="3" id="KW-1185">Reference proteome</keyword>
<evidence type="ECO:0000256" key="1">
    <source>
        <dbReference type="SAM" id="MobiDB-lite"/>
    </source>
</evidence>
<protein>
    <submittedName>
        <fullName evidence="2">Uncharacterized protein</fullName>
    </submittedName>
</protein>
<name>A0AAV7WVF1_PLEWA</name>
<gene>
    <name evidence="2" type="ORF">NDU88_004555</name>
</gene>